<name>A0A5A9G9C7_AZOLI</name>
<proteinExistence type="predicted"/>
<protein>
    <submittedName>
        <fullName evidence="3">Filamentous hemagglutinin N-terminal domain-containing protein</fullName>
    </submittedName>
</protein>
<organism evidence="3 4">
    <name type="scientific">Azospirillum lipoferum</name>
    <dbReference type="NCBI Taxonomy" id="193"/>
    <lineage>
        <taxon>Bacteria</taxon>
        <taxon>Pseudomonadati</taxon>
        <taxon>Pseudomonadota</taxon>
        <taxon>Alphaproteobacteria</taxon>
        <taxon>Rhodospirillales</taxon>
        <taxon>Azospirillaceae</taxon>
        <taxon>Azospirillum</taxon>
    </lineage>
</organism>
<feature type="domain" description="Filamentous haemagglutinin FhaB/tRNA nuclease CdiA-like TPS" evidence="2">
    <location>
        <begin position="30"/>
        <end position="138"/>
    </location>
</feature>
<evidence type="ECO:0000313" key="4">
    <source>
        <dbReference type="Proteomes" id="UP000324927"/>
    </source>
</evidence>
<gene>
    <name evidence="3" type="ORF">FZ942_31595</name>
</gene>
<evidence type="ECO:0000256" key="1">
    <source>
        <dbReference type="SAM" id="SignalP"/>
    </source>
</evidence>
<evidence type="ECO:0000313" key="3">
    <source>
        <dbReference type="EMBL" id="KAA0590395.1"/>
    </source>
</evidence>
<dbReference type="InterPro" id="IPR008638">
    <property type="entry name" value="FhaB/CdiA-like_TPS"/>
</dbReference>
<keyword evidence="4" id="KW-1185">Reference proteome</keyword>
<dbReference type="EMBL" id="VTTN01000022">
    <property type="protein sequence ID" value="KAA0590395.1"/>
    <property type="molecule type" value="Genomic_DNA"/>
</dbReference>
<reference evidence="3 4" key="1">
    <citation type="submission" date="2019-08" db="EMBL/GenBank/DDBJ databases">
        <authorList>
            <person name="Grouzdev D."/>
            <person name="Tikhonova E."/>
            <person name="Kravchenko I."/>
        </authorList>
    </citation>
    <scope>NUCLEOTIDE SEQUENCE [LARGE SCALE GENOMIC DNA]</scope>
    <source>
        <strain evidence="3 4">59b</strain>
    </source>
</reference>
<dbReference type="AlphaFoldDB" id="A0A5A9G9C7"/>
<evidence type="ECO:0000259" key="2">
    <source>
        <dbReference type="SMART" id="SM00912"/>
    </source>
</evidence>
<dbReference type="Gene3D" id="2.160.20.10">
    <property type="entry name" value="Single-stranded right-handed beta-helix, Pectin lyase-like"/>
    <property type="match status" value="2"/>
</dbReference>
<dbReference type="InterPro" id="IPR011050">
    <property type="entry name" value="Pectin_lyase_fold/virulence"/>
</dbReference>
<dbReference type="Pfam" id="PF05860">
    <property type="entry name" value="TPS"/>
    <property type="match status" value="1"/>
</dbReference>
<dbReference type="Proteomes" id="UP000324927">
    <property type="component" value="Unassembled WGS sequence"/>
</dbReference>
<dbReference type="RefSeq" id="WP_149235009.1">
    <property type="nucleotide sequence ID" value="NZ_JALJXJ010000021.1"/>
</dbReference>
<dbReference type="SUPFAM" id="SSF51126">
    <property type="entry name" value="Pectin lyase-like"/>
    <property type="match status" value="3"/>
</dbReference>
<dbReference type="InterPro" id="IPR012334">
    <property type="entry name" value="Pectin_lyas_fold"/>
</dbReference>
<keyword evidence="1" id="KW-0732">Signal</keyword>
<accession>A0A5A9G9C7</accession>
<dbReference type="OrthoDB" id="1776524at2"/>
<dbReference type="SMART" id="SM00912">
    <property type="entry name" value="Haemagg_act"/>
    <property type="match status" value="1"/>
</dbReference>
<comment type="caution">
    <text evidence="3">The sequence shown here is derived from an EMBL/GenBank/DDBJ whole genome shotgun (WGS) entry which is preliminary data.</text>
</comment>
<feature type="signal peptide" evidence="1">
    <location>
        <begin position="1"/>
        <end position="21"/>
    </location>
</feature>
<feature type="chain" id="PRO_5022658668" evidence="1">
    <location>
        <begin position="22"/>
        <end position="709"/>
    </location>
</feature>
<dbReference type="NCBIfam" id="TIGR01901">
    <property type="entry name" value="adhes_NPXG"/>
    <property type="match status" value="1"/>
</dbReference>
<sequence length="709" mass="69876">MPPLCRYALVMTAFCAFQARADILTDGSVGPALHLSGPTMVISEELGTRKGNNLFHSFNKFEVGEGQSARFRGSPDIRRVITRVSGGESTKIFGNVSSEIDGSDLIMINPNGFVMGPNAAINVTGSFHASTATEIQFPDGKTFSARSTSSPALSMAEPSAFGFTGPAASIEITGGGISAGRNLELLGGDIHVRQGAIISGTAGGRVRVGAVGSANTRVSAAPISVKAPSAGTVTITDGSQIKGGYGSVVVEGGTVAVEGASVSIASTAQQASGGIDVSAGALKVSRSSGRIGQITSQTSSAKSGGAINIRATDIVLDGGWIAGETNSAAAGASLVVKADKDLTISSGGSIAANTYSAGNAGTVTVDARSIFLEGRGGIGGVTYGAGNGASVSVTAGERLSIIGDMPIDSPFAAQSGVFALSRAAALGDGGRVRVQAKELLLDSNGQIGSGAFGKGGAGSVEIIAGSLSLSNGGTIGSSAGENALRAGSVTISGGEMRVDRGGEVTVRSLSSHDAGSLQVFLTGGLTVNGMVNATSASGAGGNIHIASGGIVYVQGGAVTASAAAGGDGGNLVFGARSIVLNDAQVTAKAVGGTGGSILIDSNTYHVSTGSLVSVSSTFGMDGRVQVNTPSFGQFAPSGGIAPVKELPAAPVLPPCDRAGRVHAVVDQASLLVAGPAIRLPTAFPLPGDIQEAGSGSRTSVSCDNGNMTW</sequence>